<protein>
    <submittedName>
        <fullName evidence="1">Uncharacterized protein</fullName>
    </submittedName>
</protein>
<organism evidence="1 2">
    <name type="scientific">Effrenium voratum</name>
    <dbReference type="NCBI Taxonomy" id="2562239"/>
    <lineage>
        <taxon>Eukaryota</taxon>
        <taxon>Sar</taxon>
        <taxon>Alveolata</taxon>
        <taxon>Dinophyceae</taxon>
        <taxon>Suessiales</taxon>
        <taxon>Symbiodiniaceae</taxon>
        <taxon>Effrenium</taxon>
    </lineage>
</organism>
<dbReference type="EMBL" id="CAUJNA010000680">
    <property type="protein sequence ID" value="CAJ1380066.1"/>
    <property type="molecule type" value="Genomic_DNA"/>
</dbReference>
<accession>A0AA36I4A2</accession>
<sequence length="203" mass="22318">MWSDDLGSQGANPPPAWSTKAIGVEGRGSHHRFAYEASLGTNLHSEGAYDAGTTPLPESRTAAAPEIRHEARIFLRELQTQRYLSVVQKNRSVEPIMTERPVSLFVTHLNQDDSLGFEHEGLPALGKFLSAGLLELVSSWVGVESHSVSCDGGLGRSSDFKWHPDATLQHVSSGLWLYVDPAKPDVLMLHKFYKSQWEAAPVT</sequence>
<name>A0AA36I4A2_9DINO</name>
<evidence type="ECO:0000313" key="2">
    <source>
        <dbReference type="Proteomes" id="UP001178507"/>
    </source>
</evidence>
<evidence type="ECO:0000313" key="1">
    <source>
        <dbReference type="EMBL" id="CAJ1380066.1"/>
    </source>
</evidence>
<dbReference type="Proteomes" id="UP001178507">
    <property type="component" value="Unassembled WGS sequence"/>
</dbReference>
<keyword evidence="2" id="KW-1185">Reference proteome</keyword>
<proteinExistence type="predicted"/>
<reference evidence="1" key="1">
    <citation type="submission" date="2023-08" db="EMBL/GenBank/DDBJ databases">
        <authorList>
            <person name="Chen Y."/>
            <person name="Shah S."/>
            <person name="Dougan E. K."/>
            <person name="Thang M."/>
            <person name="Chan C."/>
        </authorList>
    </citation>
    <scope>NUCLEOTIDE SEQUENCE</scope>
</reference>
<dbReference type="AlphaFoldDB" id="A0AA36I4A2"/>
<comment type="caution">
    <text evidence="1">The sequence shown here is derived from an EMBL/GenBank/DDBJ whole genome shotgun (WGS) entry which is preliminary data.</text>
</comment>
<gene>
    <name evidence="1" type="ORF">EVOR1521_LOCUS8115</name>
</gene>